<proteinExistence type="predicted"/>
<dbReference type="OrthoDB" id="6483117at2759"/>
<dbReference type="SUPFAM" id="SSF52047">
    <property type="entry name" value="RNI-like"/>
    <property type="match status" value="1"/>
</dbReference>
<organism evidence="1 2">
    <name type="scientific">Haemaphysalis longicornis</name>
    <name type="common">Bush tick</name>
    <dbReference type="NCBI Taxonomy" id="44386"/>
    <lineage>
        <taxon>Eukaryota</taxon>
        <taxon>Metazoa</taxon>
        <taxon>Ecdysozoa</taxon>
        <taxon>Arthropoda</taxon>
        <taxon>Chelicerata</taxon>
        <taxon>Arachnida</taxon>
        <taxon>Acari</taxon>
        <taxon>Parasitiformes</taxon>
        <taxon>Ixodida</taxon>
        <taxon>Ixodoidea</taxon>
        <taxon>Ixodidae</taxon>
        <taxon>Haemaphysalinae</taxon>
        <taxon>Haemaphysalis</taxon>
    </lineage>
</organism>
<dbReference type="Proteomes" id="UP000821853">
    <property type="component" value="Chromosome 8"/>
</dbReference>
<dbReference type="Gene3D" id="3.80.10.10">
    <property type="entry name" value="Ribonuclease Inhibitor"/>
    <property type="match status" value="1"/>
</dbReference>
<dbReference type="VEuPathDB" id="VectorBase:HLOH_046627"/>
<dbReference type="InterPro" id="IPR032675">
    <property type="entry name" value="LRR_dom_sf"/>
</dbReference>
<name>A0A9J6GXB7_HAELO</name>
<evidence type="ECO:0000313" key="1">
    <source>
        <dbReference type="EMBL" id="KAH9379851.1"/>
    </source>
</evidence>
<protein>
    <submittedName>
        <fullName evidence="1">Uncharacterized protein</fullName>
    </submittedName>
</protein>
<gene>
    <name evidence="1" type="ORF">HPB48_003494</name>
</gene>
<dbReference type="OMA" id="IENCAPW"/>
<dbReference type="AlphaFoldDB" id="A0A9J6GXB7"/>
<keyword evidence="2" id="KW-1185">Reference proteome</keyword>
<comment type="caution">
    <text evidence="1">The sequence shown here is derived from an EMBL/GenBank/DDBJ whole genome shotgun (WGS) entry which is preliminary data.</text>
</comment>
<dbReference type="EMBL" id="JABSTR010000010">
    <property type="protein sequence ID" value="KAH9379851.1"/>
    <property type="molecule type" value="Genomic_DNA"/>
</dbReference>
<reference evidence="1 2" key="1">
    <citation type="journal article" date="2020" name="Cell">
        <title>Large-Scale Comparative Analyses of Tick Genomes Elucidate Their Genetic Diversity and Vector Capacities.</title>
        <authorList>
            <consortium name="Tick Genome and Microbiome Consortium (TIGMIC)"/>
            <person name="Jia N."/>
            <person name="Wang J."/>
            <person name="Shi W."/>
            <person name="Du L."/>
            <person name="Sun Y."/>
            <person name="Zhan W."/>
            <person name="Jiang J.F."/>
            <person name="Wang Q."/>
            <person name="Zhang B."/>
            <person name="Ji P."/>
            <person name="Bell-Sakyi L."/>
            <person name="Cui X.M."/>
            <person name="Yuan T.T."/>
            <person name="Jiang B.G."/>
            <person name="Yang W.F."/>
            <person name="Lam T.T."/>
            <person name="Chang Q.C."/>
            <person name="Ding S.J."/>
            <person name="Wang X.J."/>
            <person name="Zhu J.G."/>
            <person name="Ruan X.D."/>
            <person name="Zhao L."/>
            <person name="Wei J.T."/>
            <person name="Ye R.Z."/>
            <person name="Que T.C."/>
            <person name="Du C.H."/>
            <person name="Zhou Y.H."/>
            <person name="Cheng J.X."/>
            <person name="Dai P.F."/>
            <person name="Guo W.B."/>
            <person name="Han X.H."/>
            <person name="Huang E.J."/>
            <person name="Li L.F."/>
            <person name="Wei W."/>
            <person name="Gao Y.C."/>
            <person name="Liu J.Z."/>
            <person name="Shao H.Z."/>
            <person name="Wang X."/>
            <person name="Wang C.C."/>
            <person name="Yang T.C."/>
            <person name="Huo Q.B."/>
            <person name="Li W."/>
            <person name="Chen H.Y."/>
            <person name="Chen S.E."/>
            <person name="Zhou L.G."/>
            <person name="Ni X.B."/>
            <person name="Tian J.H."/>
            <person name="Sheng Y."/>
            <person name="Liu T."/>
            <person name="Pan Y.S."/>
            <person name="Xia L.Y."/>
            <person name="Li J."/>
            <person name="Zhao F."/>
            <person name="Cao W.C."/>
        </authorList>
    </citation>
    <scope>NUCLEOTIDE SEQUENCE [LARGE SCALE GENOMIC DNA]</scope>
    <source>
        <strain evidence="1">HaeL-2018</strain>
    </source>
</reference>
<evidence type="ECO:0000313" key="2">
    <source>
        <dbReference type="Proteomes" id="UP000821853"/>
    </source>
</evidence>
<sequence>MGSEGAVREVIELFGDPDELAESQELIVLILEEPWTDKGRSVPKGMMLGPDSRRLCTSEAAFRATPAFLTKQRFSAAAFAGCSKFDSSQAFLDTAKSVLQVAHTLVLVHNRNQLSDLLAWFPDVSTLVLHHDLALHTDGAHRNERHAKPTRLQRLLGTTPALGADHLLLDNRAMLYLFSRTSQLKVVRAPMQEIFEALNKPLPKGDLPKHSKDKCTVAIHGYEDLVLGCTVTRHNGNPLSVTEISPAGVAKASHHSRAARYLQMTASSEEAFWSVGGFCWLTHADLTSTIAKPHCSFEPNVPEALSKLPLKHLSLTYFNDVGVSAIGTAWRDLESLAITACAVRDEEIASDAFPKLKSLLVGCDMKRALFFDLLRSCPGLVDLRLERDKLSLMFLTGPRSPGERPRFDRLERLTLRTSYGRDCSLVDKRVLPSDLDSALYMLPALRRVRTDSYKIRFHVNFTAPQISLDWCSCTICFAEFPKVDAEHQRRFTNTHYKAPSEWHVNIRHRRPAMGIRSLL</sequence>
<accession>A0A9J6GXB7</accession>